<keyword evidence="6" id="KW-1185">Reference proteome</keyword>
<reference evidence="5 6" key="1">
    <citation type="journal article" date="2012" name="Int. J. Syst. Evol. Microbiol.">
        <title>Flammeovirga pacifica sp. nov., isolated from deep-sea sediment.</title>
        <authorList>
            <person name="Xu H."/>
            <person name="Fu Y."/>
            <person name="Yang N."/>
            <person name="Ding Z."/>
            <person name="Lai Q."/>
            <person name="Zeng R."/>
        </authorList>
    </citation>
    <scope>NUCLEOTIDE SEQUENCE [LARGE SCALE GENOMIC DNA]</scope>
    <source>
        <strain evidence="6">DSM 24597 / LMG 26175 / WPAGA1</strain>
    </source>
</reference>
<feature type="domain" description="Fido" evidence="4">
    <location>
        <begin position="108"/>
        <end position="252"/>
    </location>
</feature>
<dbReference type="PIRSF" id="PIRSF038925">
    <property type="entry name" value="AMP-prot_trans"/>
    <property type="match status" value="1"/>
</dbReference>
<evidence type="ECO:0000313" key="5">
    <source>
        <dbReference type="EMBL" id="OHX64169.1"/>
    </source>
</evidence>
<feature type="binding site" evidence="3">
    <location>
        <position position="238"/>
    </location>
    <ligand>
        <name>ATP</name>
        <dbReference type="ChEBI" id="CHEBI:30616"/>
    </ligand>
</feature>
<dbReference type="PROSITE" id="PS51459">
    <property type="entry name" value="FIDO"/>
    <property type="match status" value="1"/>
</dbReference>
<dbReference type="EMBL" id="JRYR02000002">
    <property type="protein sequence ID" value="OHX64169.1"/>
    <property type="molecule type" value="Genomic_DNA"/>
</dbReference>
<dbReference type="SUPFAM" id="SSF140931">
    <property type="entry name" value="Fic-like"/>
    <property type="match status" value="1"/>
</dbReference>
<dbReference type="Gene3D" id="1.10.3290.10">
    <property type="entry name" value="Fido-like domain"/>
    <property type="match status" value="1"/>
</dbReference>
<proteinExistence type="predicted"/>
<dbReference type="InterPro" id="IPR036597">
    <property type="entry name" value="Fido-like_dom_sf"/>
</dbReference>
<comment type="caution">
    <text evidence="5">The sequence shown here is derived from an EMBL/GenBank/DDBJ whole genome shotgun (WGS) entry which is preliminary data.</text>
</comment>
<dbReference type="GO" id="GO:0005524">
    <property type="term" value="F:ATP binding"/>
    <property type="evidence" value="ECO:0007669"/>
    <property type="project" value="UniProtKB-KW"/>
</dbReference>
<feature type="active site" evidence="2">
    <location>
        <position position="188"/>
    </location>
</feature>
<feature type="binding site" evidence="1">
    <location>
        <position position="62"/>
    </location>
    <ligand>
        <name>ATP</name>
        <dbReference type="ChEBI" id="CHEBI:30616"/>
    </ligand>
</feature>
<evidence type="ECO:0000256" key="3">
    <source>
        <dbReference type="PIRSR" id="PIRSR640198-2"/>
    </source>
</evidence>
<dbReference type="OrthoDB" id="9814400at2"/>
<evidence type="ECO:0000313" key="6">
    <source>
        <dbReference type="Proteomes" id="UP000179797"/>
    </source>
</evidence>
<name>A0A1S1YT18_FLAPC</name>
<dbReference type="InterPro" id="IPR025758">
    <property type="entry name" value="Fic/DOC_N"/>
</dbReference>
<dbReference type="Proteomes" id="UP000179797">
    <property type="component" value="Unassembled WGS sequence"/>
</dbReference>
<evidence type="ECO:0000256" key="2">
    <source>
        <dbReference type="PIRSR" id="PIRSR640198-1"/>
    </source>
</evidence>
<sequence length="352" mass="40713">MFDLNDFPDNITNLETIKIFKKMTETVKYVERLNQSAKLLPNPNILLNTLSLREAKESSEIENIVTTYDKLYTALEIPKLTSQAEKEVLNYKAALNKGLEAINSIGILTESSILEIQKIIVGNNQGLRNRPGTVIKNDVSGEIIFTPPQTEYEVKKFFYSFTSFFNNDPNIDALIEVALLHFYFECIHPFFDGNGRTGRILNILYLIHKRVIDYPILYLSHHINNSRTEYYKHLKNMNQGVGFEEYVIYFLNTIEDACKDTINLIDQINKRTKELDALLKEKLRKAYDPRLIDLLFIQGYTRLKYLEDGLSITRVTASKLMKSCVELGILREEKKGKDKIYINIFIESLIGK</sequence>
<dbReference type="Pfam" id="PF13784">
    <property type="entry name" value="Fic_N"/>
    <property type="match status" value="1"/>
</dbReference>
<protein>
    <recommendedName>
        <fullName evidence="4">Fido domain-containing protein</fullName>
    </recommendedName>
</protein>
<feature type="binding site" evidence="1">
    <location>
        <position position="188"/>
    </location>
    <ligand>
        <name>ATP</name>
        <dbReference type="ChEBI" id="CHEBI:30616"/>
    </ligand>
</feature>
<feature type="binding site" evidence="3">
    <location>
        <begin position="192"/>
        <end position="199"/>
    </location>
    <ligand>
        <name>ATP</name>
        <dbReference type="ChEBI" id="CHEBI:30616"/>
    </ligand>
</feature>
<dbReference type="AlphaFoldDB" id="A0A1S1YT18"/>
<dbReference type="Pfam" id="PF21248">
    <property type="entry name" value="SoFic-like_C"/>
    <property type="match status" value="1"/>
</dbReference>
<dbReference type="STRING" id="915059.NH26_21430"/>
<keyword evidence="1" id="KW-0547">Nucleotide-binding</keyword>
<feature type="binding site" evidence="1">
    <location>
        <begin position="193"/>
        <end position="199"/>
    </location>
    <ligand>
        <name>ATP</name>
        <dbReference type="ChEBI" id="CHEBI:30616"/>
    </ligand>
</feature>
<gene>
    <name evidence="5" type="ORF">NH26_21430</name>
</gene>
<accession>A0A1S1YT18</accession>
<feature type="binding site" evidence="1">
    <location>
        <position position="230"/>
    </location>
    <ligand>
        <name>ATP</name>
        <dbReference type="ChEBI" id="CHEBI:30616"/>
    </ligand>
</feature>
<organism evidence="5 6">
    <name type="scientific">Flammeovirga pacifica</name>
    <dbReference type="NCBI Taxonomy" id="915059"/>
    <lineage>
        <taxon>Bacteria</taxon>
        <taxon>Pseudomonadati</taxon>
        <taxon>Bacteroidota</taxon>
        <taxon>Cytophagia</taxon>
        <taxon>Cytophagales</taxon>
        <taxon>Flammeovirgaceae</taxon>
        <taxon>Flammeovirga</taxon>
    </lineage>
</organism>
<dbReference type="RefSeq" id="WP_044226381.1">
    <property type="nucleotide sequence ID" value="NZ_JRYR02000002.1"/>
</dbReference>
<evidence type="ECO:0000256" key="1">
    <source>
        <dbReference type="PIRSR" id="PIRSR038925-1"/>
    </source>
</evidence>
<evidence type="ECO:0000259" key="4">
    <source>
        <dbReference type="PROSITE" id="PS51459"/>
    </source>
</evidence>
<dbReference type="PANTHER" id="PTHR13504">
    <property type="entry name" value="FIDO DOMAIN-CONTAINING PROTEIN DDB_G0283145"/>
    <property type="match status" value="1"/>
</dbReference>
<dbReference type="InterPro" id="IPR003812">
    <property type="entry name" value="Fido"/>
</dbReference>
<keyword evidence="1" id="KW-0067">ATP-binding</keyword>
<dbReference type="Pfam" id="PF02661">
    <property type="entry name" value="Fic"/>
    <property type="match status" value="1"/>
</dbReference>
<dbReference type="InterPro" id="IPR026287">
    <property type="entry name" value="SoFic-like"/>
</dbReference>
<dbReference type="InterPro" id="IPR048770">
    <property type="entry name" value="SoFic-like_C"/>
</dbReference>
<dbReference type="InterPro" id="IPR040198">
    <property type="entry name" value="Fido_containing"/>
</dbReference>
<feature type="binding site" evidence="3">
    <location>
        <begin position="230"/>
        <end position="231"/>
    </location>
    <ligand>
        <name>ATP</name>
        <dbReference type="ChEBI" id="CHEBI:30616"/>
    </ligand>
</feature>
<dbReference type="PANTHER" id="PTHR13504:SF35">
    <property type="entry name" value="PROTEIN ADENYLYLTRANSFERASE SOFIC"/>
    <property type="match status" value="1"/>
</dbReference>